<gene>
    <name evidence="3" type="ORF">CIP107547_00609</name>
</gene>
<accession>A0A0D6FGN7</accession>
<name>A0A0D6FGN7_CORDP</name>
<feature type="domain" description="MobA-like NTP transferase" evidence="2">
    <location>
        <begin position="15"/>
        <end position="168"/>
    </location>
</feature>
<evidence type="ECO:0000256" key="1">
    <source>
        <dbReference type="ARBA" id="ARBA00022679"/>
    </source>
</evidence>
<dbReference type="GeneID" id="29421764"/>
<dbReference type="PANTHER" id="PTHR19136">
    <property type="entry name" value="MOLYBDENUM COFACTOR GUANYLYLTRANSFERASE"/>
    <property type="match status" value="1"/>
</dbReference>
<dbReference type="EMBL" id="CADDAV010000009">
    <property type="protein sequence ID" value="CAB0588233.1"/>
    <property type="molecule type" value="Genomic_DNA"/>
</dbReference>
<evidence type="ECO:0000259" key="2">
    <source>
        <dbReference type="Pfam" id="PF12804"/>
    </source>
</evidence>
<dbReference type="InterPro" id="IPR029044">
    <property type="entry name" value="Nucleotide-diphossugar_trans"/>
</dbReference>
<dbReference type="PANTHER" id="PTHR19136:SF81">
    <property type="entry name" value="MOLYBDENUM COFACTOR GUANYLYLTRANSFERASE"/>
    <property type="match status" value="1"/>
</dbReference>
<dbReference type="SUPFAM" id="SSF53448">
    <property type="entry name" value="Nucleotide-diphospho-sugar transferases"/>
    <property type="match status" value="1"/>
</dbReference>
<sequence length="201" mass="21326">MIGLANSDKPAVSIIILAGGHSRRMGSDKAQVRVNDERLIDMCIREVQTIGYEPIVVSGADLTLPHHIRQVSEYPAFGGPVAGIAAGVDSLSCASGYIGIVAVDAPLSPKECPQLVSVLNNNPDVDVAYGLYKGHIQPLLTIWRNAALRRCLAAFDSPRDQAAKALLRTPSLCSLGVPVGIATRDYDTPAELQELGSISLQ</sequence>
<dbReference type="Pfam" id="PF12804">
    <property type="entry name" value="NTP_transf_3"/>
    <property type="match status" value="1"/>
</dbReference>
<evidence type="ECO:0000313" key="3">
    <source>
        <dbReference type="EMBL" id="CAB0588233.1"/>
    </source>
</evidence>
<proteinExistence type="predicted"/>
<dbReference type="Proteomes" id="UP000480222">
    <property type="component" value="Unassembled WGS sequence"/>
</dbReference>
<keyword evidence="1" id="KW-0808">Transferase</keyword>
<dbReference type="AlphaFoldDB" id="A0A0D6FGN7"/>
<dbReference type="KEGG" id="cdip:ERS451417_00427"/>
<reference evidence="3 4" key="1">
    <citation type="submission" date="2020-02" db="EMBL/GenBank/DDBJ databases">
        <authorList>
            <person name="Brisse S."/>
        </authorList>
    </citation>
    <scope>NUCLEOTIDE SEQUENCE [LARGE SCALE GENOMIC DNA]</scope>
    <source>
        <strain evidence="3">CIP107547</strain>
    </source>
</reference>
<dbReference type="GO" id="GO:0016779">
    <property type="term" value="F:nucleotidyltransferase activity"/>
    <property type="evidence" value="ECO:0007669"/>
    <property type="project" value="TreeGrafter"/>
</dbReference>
<dbReference type="InterPro" id="IPR025877">
    <property type="entry name" value="MobA-like_NTP_Trfase"/>
</dbReference>
<organism evidence="3 4">
    <name type="scientific">Corynebacterium diphtheriae</name>
    <dbReference type="NCBI Taxonomy" id="1717"/>
    <lineage>
        <taxon>Bacteria</taxon>
        <taxon>Bacillati</taxon>
        <taxon>Actinomycetota</taxon>
        <taxon>Actinomycetes</taxon>
        <taxon>Mycobacteriales</taxon>
        <taxon>Corynebacteriaceae</taxon>
        <taxon>Corynebacterium</taxon>
    </lineage>
</organism>
<protein>
    <submittedName>
        <fullName evidence="3">Molybdopterin-guanine dinucleotide biosynthesis protein MobA</fullName>
    </submittedName>
</protein>
<dbReference type="RefSeq" id="WP_021334864.1">
    <property type="nucleotide sequence ID" value="NZ_CP039522.1"/>
</dbReference>
<dbReference type="Gene3D" id="3.90.550.10">
    <property type="entry name" value="Spore Coat Polysaccharide Biosynthesis Protein SpsA, Chain A"/>
    <property type="match status" value="1"/>
</dbReference>
<evidence type="ECO:0000313" key="4">
    <source>
        <dbReference type="Proteomes" id="UP000480222"/>
    </source>
</evidence>
<comment type="caution">
    <text evidence="3">The sequence shown here is derived from an EMBL/GenBank/DDBJ whole genome shotgun (WGS) entry which is preliminary data.</text>
</comment>